<evidence type="ECO:0000259" key="4">
    <source>
        <dbReference type="Pfam" id="PF20058"/>
    </source>
</evidence>
<evidence type="ECO:0000259" key="3">
    <source>
        <dbReference type="Pfam" id="PF12804"/>
    </source>
</evidence>
<dbReference type="InterPro" id="IPR029044">
    <property type="entry name" value="Nucleotide-diphossugar_trans"/>
</dbReference>
<sequence length="331" mass="33587">MNAYDAIVLAGGGARRLGGADKPGVRVGGRALLDRVLHACGGARATVVVAEPRRTARPVVWAREEPPGGGPLAALEAGIRGLESAPAPVAESVLVLSADLPFLGEHTVRGLLDALESESEPGGANGGASNSAIGGADSSAIGGVNNGAIGGAANRAIDGALLADGDGRDQPLVAVYRYAALRRVLGELAAEHGDLNGLPLRLLTRNLSLTRIIDPVASFDCDTWDDIAAARSRIREHGRVLDEWITAAKNELGIDLDVDTGVLLDLARDAAHGVARPAAPLTTFLVGYAAAQAGGGPEAVASAAAKAAELANRWAQEADSEPESDAKPDAG</sequence>
<organism evidence="5 6">
    <name type="scientific">Streptomyces endophyticus</name>
    <dbReference type="NCBI Taxonomy" id="714166"/>
    <lineage>
        <taxon>Bacteria</taxon>
        <taxon>Bacillati</taxon>
        <taxon>Actinomycetota</taxon>
        <taxon>Actinomycetes</taxon>
        <taxon>Kitasatosporales</taxon>
        <taxon>Streptomycetaceae</taxon>
        <taxon>Streptomyces</taxon>
    </lineage>
</organism>
<dbReference type="Gene3D" id="3.90.550.10">
    <property type="entry name" value="Spore Coat Polysaccharide Biosynthesis Protein SpsA, Chain A"/>
    <property type="match status" value="1"/>
</dbReference>
<evidence type="ECO:0000313" key="5">
    <source>
        <dbReference type="EMBL" id="MEB8342804.1"/>
    </source>
</evidence>
<protein>
    <submittedName>
        <fullName evidence="5">DUF6457 domain-containing protein</fullName>
    </submittedName>
</protein>
<dbReference type="PANTHER" id="PTHR19136">
    <property type="entry name" value="MOLYBDENUM COFACTOR GUANYLYLTRANSFERASE"/>
    <property type="match status" value="1"/>
</dbReference>
<dbReference type="EMBL" id="JAOZYC010000171">
    <property type="protein sequence ID" value="MEB8342804.1"/>
    <property type="molecule type" value="Genomic_DNA"/>
</dbReference>
<dbReference type="Pfam" id="PF12804">
    <property type="entry name" value="NTP_transf_3"/>
    <property type="match status" value="1"/>
</dbReference>
<proteinExistence type="predicted"/>
<comment type="caution">
    <text evidence="5">The sequence shown here is derived from an EMBL/GenBank/DDBJ whole genome shotgun (WGS) entry which is preliminary data.</text>
</comment>
<gene>
    <name evidence="5" type="ORF">OKJ99_35460</name>
</gene>
<dbReference type="Proteomes" id="UP001354931">
    <property type="component" value="Unassembled WGS sequence"/>
</dbReference>
<dbReference type="InterPro" id="IPR025877">
    <property type="entry name" value="MobA-like_NTP_Trfase"/>
</dbReference>
<accession>A0ABU6FFK0</accession>
<dbReference type="InterPro" id="IPR045598">
    <property type="entry name" value="DUF6457"/>
</dbReference>
<evidence type="ECO:0000256" key="1">
    <source>
        <dbReference type="ARBA" id="ARBA00022679"/>
    </source>
</evidence>
<feature type="domain" description="MobA-like NTP transferase" evidence="3">
    <location>
        <begin position="6"/>
        <end position="172"/>
    </location>
</feature>
<keyword evidence="6" id="KW-1185">Reference proteome</keyword>
<dbReference type="RefSeq" id="WP_326022369.1">
    <property type="nucleotide sequence ID" value="NZ_JAOZYC010000171.1"/>
</dbReference>
<evidence type="ECO:0000256" key="2">
    <source>
        <dbReference type="SAM" id="MobiDB-lite"/>
    </source>
</evidence>
<keyword evidence="1" id="KW-0808">Transferase</keyword>
<feature type="domain" description="DUF6457" evidence="4">
    <location>
        <begin position="237"/>
        <end position="318"/>
    </location>
</feature>
<dbReference type="Pfam" id="PF20058">
    <property type="entry name" value="DUF6457"/>
    <property type="match status" value="1"/>
</dbReference>
<name>A0ABU6FFK0_9ACTN</name>
<dbReference type="SUPFAM" id="SSF53448">
    <property type="entry name" value="Nucleotide-diphospho-sugar transferases"/>
    <property type="match status" value="1"/>
</dbReference>
<evidence type="ECO:0000313" key="6">
    <source>
        <dbReference type="Proteomes" id="UP001354931"/>
    </source>
</evidence>
<feature type="region of interest" description="Disordered" evidence="2">
    <location>
        <begin position="312"/>
        <end position="331"/>
    </location>
</feature>
<reference evidence="5 6" key="1">
    <citation type="submission" date="2022-10" db="EMBL/GenBank/DDBJ databases">
        <authorList>
            <person name="Xie J."/>
            <person name="Shen N."/>
        </authorList>
    </citation>
    <scope>NUCLEOTIDE SEQUENCE [LARGE SCALE GENOMIC DNA]</scope>
    <source>
        <strain evidence="5 6">YIM65594</strain>
    </source>
</reference>
<dbReference type="PANTHER" id="PTHR19136:SF81">
    <property type="entry name" value="MOLYBDENUM COFACTOR GUANYLYLTRANSFERASE"/>
    <property type="match status" value="1"/>
</dbReference>